<dbReference type="Proteomes" id="UP001232148">
    <property type="component" value="Unassembled WGS sequence"/>
</dbReference>
<comment type="caution">
    <text evidence="2">The sequence shown here is derived from an EMBL/GenBank/DDBJ whole genome shotgun (WGS) entry which is preliminary data.</text>
</comment>
<organism evidence="2 3">
    <name type="scientific">Colletotrichum zoysiae</name>
    <dbReference type="NCBI Taxonomy" id="1216348"/>
    <lineage>
        <taxon>Eukaryota</taxon>
        <taxon>Fungi</taxon>
        <taxon>Dikarya</taxon>
        <taxon>Ascomycota</taxon>
        <taxon>Pezizomycotina</taxon>
        <taxon>Sordariomycetes</taxon>
        <taxon>Hypocreomycetidae</taxon>
        <taxon>Glomerellales</taxon>
        <taxon>Glomerellaceae</taxon>
        <taxon>Colletotrichum</taxon>
        <taxon>Colletotrichum graminicola species complex</taxon>
    </lineage>
</organism>
<evidence type="ECO:0000313" key="3">
    <source>
        <dbReference type="Proteomes" id="UP001232148"/>
    </source>
</evidence>
<accession>A0AAD9HLV7</accession>
<sequence length="67" mass="7641">MVFFQSGVGERGESDAPSKHEIRPPWDRSSQTASFPPLCNPRRPKNQMIQEKKQSVVERRGDTMLAL</sequence>
<dbReference type="AlphaFoldDB" id="A0AAD9HLV7"/>
<evidence type="ECO:0000256" key="1">
    <source>
        <dbReference type="SAM" id="MobiDB-lite"/>
    </source>
</evidence>
<proteinExistence type="predicted"/>
<protein>
    <submittedName>
        <fullName evidence="2">Uncharacterized protein</fullName>
    </submittedName>
</protein>
<reference evidence="2" key="1">
    <citation type="submission" date="2021-06" db="EMBL/GenBank/DDBJ databases">
        <title>Comparative genomics, transcriptomics and evolutionary studies reveal genomic signatures of adaptation to plant cell wall in hemibiotrophic fungi.</title>
        <authorList>
            <consortium name="DOE Joint Genome Institute"/>
            <person name="Baroncelli R."/>
            <person name="Diaz J.F."/>
            <person name="Benocci T."/>
            <person name="Peng M."/>
            <person name="Battaglia E."/>
            <person name="Haridas S."/>
            <person name="Andreopoulos W."/>
            <person name="Labutti K."/>
            <person name="Pangilinan J."/>
            <person name="Floch G.L."/>
            <person name="Makela M.R."/>
            <person name="Henrissat B."/>
            <person name="Grigoriev I.V."/>
            <person name="Crouch J.A."/>
            <person name="De Vries R.P."/>
            <person name="Sukno S.A."/>
            <person name="Thon M.R."/>
        </authorList>
    </citation>
    <scope>NUCLEOTIDE SEQUENCE</scope>
    <source>
        <strain evidence="2">MAFF235873</strain>
    </source>
</reference>
<evidence type="ECO:0000313" key="2">
    <source>
        <dbReference type="EMBL" id="KAK2031546.1"/>
    </source>
</evidence>
<keyword evidence="3" id="KW-1185">Reference proteome</keyword>
<gene>
    <name evidence="2" type="ORF">LX32DRAFT_267406</name>
</gene>
<dbReference type="EMBL" id="MU842839">
    <property type="protein sequence ID" value="KAK2031546.1"/>
    <property type="molecule type" value="Genomic_DNA"/>
</dbReference>
<feature type="compositionally biased region" description="Basic and acidic residues" evidence="1">
    <location>
        <begin position="10"/>
        <end position="26"/>
    </location>
</feature>
<feature type="region of interest" description="Disordered" evidence="1">
    <location>
        <begin position="1"/>
        <end position="67"/>
    </location>
</feature>
<feature type="compositionally biased region" description="Basic and acidic residues" evidence="1">
    <location>
        <begin position="50"/>
        <end position="67"/>
    </location>
</feature>
<name>A0AAD9HLV7_9PEZI</name>